<accession>A0A544TQL8</accession>
<dbReference type="OrthoDB" id="2361079at2"/>
<proteinExistence type="predicted"/>
<dbReference type="InterPro" id="IPR014913">
    <property type="entry name" value="YppE-like"/>
</dbReference>
<dbReference type="InterPro" id="IPR023351">
    <property type="entry name" value="YppE-like_sf"/>
</dbReference>
<name>A0A544TQL8_9BACI</name>
<organism evidence="1 2">
    <name type="scientific">Psychrobacillus vulpis</name>
    <dbReference type="NCBI Taxonomy" id="2325572"/>
    <lineage>
        <taxon>Bacteria</taxon>
        <taxon>Bacillati</taxon>
        <taxon>Bacillota</taxon>
        <taxon>Bacilli</taxon>
        <taxon>Bacillales</taxon>
        <taxon>Bacillaceae</taxon>
        <taxon>Psychrobacillus</taxon>
    </lineage>
</organism>
<dbReference type="AlphaFoldDB" id="A0A544TQL8"/>
<comment type="caution">
    <text evidence="1">The sequence shown here is derived from an EMBL/GenBank/DDBJ whole genome shotgun (WGS) entry which is preliminary data.</text>
</comment>
<reference evidence="1 2" key="1">
    <citation type="submission" date="2019-06" db="EMBL/GenBank/DDBJ databases">
        <title>Psychrobacillus vulpis sp. nov., a new species isolated from feces of a red fox that inhabits in The Tablas de Daimiel Natural Park, Albacete, Spain.</title>
        <authorList>
            <person name="Rodriguez M."/>
            <person name="Reina J.C."/>
            <person name="Bejar V."/>
            <person name="Llamas I."/>
        </authorList>
    </citation>
    <scope>NUCLEOTIDE SEQUENCE [LARGE SCALE GENOMIC DNA]</scope>
    <source>
        <strain evidence="1 2">Z8</strain>
    </source>
</reference>
<keyword evidence="2" id="KW-1185">Reference proteome</keyword>
<dbReference type="Proteomes" id="UP000316626">
    <property type="component" value="Unassembled WGS sequence"/>
</dbReference>
<protein>
    <submittedName>
        <fullName evidence="1">DUF1798 family protein</fullName>
    </submittedName>
</protein>
<dbReference type="SUPFAM" id="SSF140415">
    <property type="entry name" value="YppE-like"/>
    <property type="match status" value="1"/>
</dbReference>
<dbReference type="Pfam" id="PF08807">
    <property type="entry name" value="DUF1798"/>
    <property type="match status" value="1"/>
</dbReference>
<dbReference type="Gene3D" id="1.20.120.440">
    <property type="entry name" value="YppE-like"/>
    <property type="match status" value="1"/>
</dbReference>
<evidence type="ECO:0000313" key="1">
    <source>
        <dbReference type="EMBL" id="TQR19740.1"/>
    </source>
</evidence>
<gene>
    <name evidence="1" type="ORF">FG384_11025</name>
</gene>
<evidence type="ECO:0000313" key="2">
    <source>
        <dbReference type="Proteomes" id="UP000316626"/>
    </source>
</evidence>
<sequence length="127" mass="15134">MRGIILSLADLSKQLLGECDDCIIRFESYREEDKDPDFFQEVRPHAYYIDELLLEWENLVRKWIQVKRPKYVHPSQINSLVESMKQFIVQSYYKGTSKKRFYKSIHSSKYTLETIIQAIKEVGDEHA</sequence>
<dbReference type="EMBL" id="VDGI01000011">
    <property type="protein sequence ID" value="TQR19740.1"/>
    <property type="molecule type" value="Genomic_DNA"/>
</dbReference>